<reference evidence="2" key="2">
    <citation type="submission" date="2015-01" db="EMBL/GenBank/DDBJ databases">
        <title>Evolutionary Origins and Diversification of the Mycorrhizal Mutualists.</title>
        <authorList>
            <consortium name="DOE Joint Genome Institute"/>
            <consortium name="Mycorrhizal Genomics Consortium"/>
            <person name="Kohler A."/>
            <person name="Kuo A."/>
            <person name="Nagy L.G."/>
            <person name="Floudas D."/>
            <person name="Copeland A."/>
            <person name="Barry K.W."/>
            <person name="Cichocki N."/>
            <person name="Veneault-Fourrey C."/>
            <person name="LaButti K."/>
            <person name="Lindquist E.A."/>
            <person name="Lipzen A."/>
            <person name="Lundell T."/>
            <person name="Morin E."/>
            <person name="Murat C."/>
            <person name="Riley R."/>
            <person name="Ohm R."/>
            <person name="Sun H."/>
            <person name="Tunlid A."/>
            <person name="Henrissat B."/>
            <person name="Grigoriev I.V."/>
            <person name="Hibbett D.S."/>
            <person name="Martin F."/>
        </authorList>
    </citation>
    <scope>NUCLEOTIDE SEQUENCE [LARGE SCALE GENOMIC DNA]</scope>
    <source>
        <strain evidence="2">441</strain>
    </source>
</reference>
<name>A0A0C9ZM07_9AGAM</name>
<proteinExistence type="predicted"/>
<protein>
    <submittedName>
        <fullName evidence="1">Uncharacterized protein</fullName>
    </submittedName>
</protein>
<dbReference type="AlphaFoldDB" id="A0A0C9ZM07"/>
<gene>
    <name evidence="1" type="ORF">PISMIDRAFT_670513</name>
</gene>
<dbReference type="EMBL" id="KN833686">
    <property type="protein sequence ID" value="KIK30491.1"/>
    <property type="molecule type" value="Genomic_DNA"/>
</dbReference>
<evidence type="ECO:0000313" key="2">
    <source>
        <dbReference type="Proteomes" id="UP000054018"/>
    </source>
</evidence>
<evidence type="ECO:0000313" key="1">
    <source>
        <dbReference type="EMBL" id="KIK30491.1"/>
    </source>
</evidence>
<sequence length="109" mass="11831">MRLPCISSPIRCRTNISLIAVVSPTACHLTLARIANYVGVELVHPTASSTAMLTLSARACDVRSQVSYKVRGTPGGMNTMTCGHRCLRELLPARTEKFRTQGGKMPENT</sequence>
<reference evidence="1 2" key="1">
    <citation type="submission" date="2014-04" db="EMBL/GenBank/DDBJ databases">
        <authorList>
            <consortium name="DOE Joint Genome Institute"/>
            <person name="Kuo A."/>
            <person name="Kohler A."/>
            <person name="Costa M.D."/>
            <person name="Nagy L.G."/>
            <person name="Floudas D."/>
            <person name="Copeland A."/>
            <person name="Barry K.W."/>
            <person name="Cichocki N."/>
            <person name="Veneault-Fourrey C."/>
            <person name="LaButti K."/>
            <person name="Lindquist E.A."/>
            <person name="Lipzen A."/>
            <person name="Lundell T."/>
            <person name="Morin E."/>
            <person name="Murat C."/>
            <person name="Sun H."/>
            <person name="Tunlid A."/>
            <person name="Henrissat B."/>
            <person name="Grigoriev I.V."/>
            <person name="Hibbett D.S."/>
            <person name="Martin F."/>
            <person name="Nordberg H.P."/>
            <person name="Cantor M.N."/>
            <person name="Hua S.X."/>
        </authorList>
    </citation>
    <scope>NUCLEOTIDE SEQUENCE [LARGE SCALE GENOMIC DNA]</scope>
    <source>
        <strain evidence="1 2">441</strain>
    </source>
</reference>
<keyword evidence="2" id="KW-1185">Reference proteome</keyword>
<accession>A0A0C9ZM07</accession>
<dbReference type="Proteomes" id="UP000054018">
    <property type="component" value="Unassembled WGS sequence"/>
</dbReference>
<dbReference type="HOGENOM" id="CLU_2184998_0_0_1"/>
<organism evidence="1 2">
    <name type="scientific">Pisolithus microcarpus 441</name>
    <dbReference type="NCBI Taxonomy" id="765257"/>
    <lineage>
        <taxon>Eukaryota</taxon>
        <taxon>Fungi</taxon>
        <taxon>Dikarya</taxon>
        <taxon>Basidiomycota</taxon>
        <taxon>Agaricomycotina</taxon>
        <taxon>Agaricomycetes</taxon>
        <taxon>Agaricomycetidae</taxon>
        <taxon>Boletales</taxon>
        <taxon>Sclerodermatineae</taxon>
        <taxon>Pisolithaceae</taxon>
        <taxon>Pisolithus</taxon>
    </lineage>
</organism>